<protein>
    <submittedName>
        <fullName evidence="10">Cytochrome P450 3A41</fullName>
    </submittedName>
</protein>
<keyword evidence="7" id="KW-0503">Monooxygenase</keyword>
<dbReference type="InterPro" id="IPR036396">
    <property type="entry name" value="Cyt_P450_sf"/>
</dbReference>
<dbReference type="PROSITE" id="PS00086">
    <property type="entry name" value="CYTOCHROME_P450"/>
    <property type="match status" value="1"/>
</dbReference>
<evidence type="ECO:0000256" key="1">
    <source>
        <dbReference type="ARBA" id="ARBA00010617"/>
    </source>
</evidence>
<evidence type="ECO:0000256" key="4">
    <source>
        <dbReference type="ARBA" id="ARBA00023002"/>
    </source>
</evidence>
<gene>
    <name evidence="10" type="primary">LOC101856687</name>
</gene>
<dbReference type="RefSeq" id="XP_012943063.1">
    <property type="nucleotide sequence ID" value="XM_013087609.2"/>
</dbReference>
<evidence type="ECO:0000256" key="8">
    <source>
        <dbReference type="SAM" id="Phobius"/>
    </source>
</evidence>
<dbReference type="GeneID" id="101856687"/>
<accession>A0ABM1A8W0</accession>
<dbReference type="InterPro" id="IPR050705">
    <property type="entry name" value="Cytochrome_P450_3A"/>
</dbReference>
<dbReference type="Gene3D" id="1.10.630.10">
    <property type="entry name" value="Cytochrome P450"/>
    <property type="match status" value="1"/>
</dbReference>
<dbReference type="InterPro" id="IPR017972">
    <property type="entry name" value="Cyt_P450_CS"/>
</dbReference>
<evidence type="ECO:0000256" key="2">
    <source>
        <dbReference type="ARBA" id="ARBA00022617"/>
    </source>
</evidence>
<dbReference type="PRINTS" id="PR00385">
    <property type="entry name" value="P450"/>
</dbReference>
<dbReference type="PANTHER" id="PTHR24302:SF15">
    <property type="entry name" value="FATTY-ACID PEROXYGENASE"/>
    <property type="match status" value="1"/>
</dbReference>
<sequence length="499" mass="57021">MILSLLVAILLVFVIIIAIVASYLLYMSSRHGELQKLGFVGPKPRLFTGTQLGNVFENQCEIYQAYKPHKVCAVYTLRFPGIMITSLDVAKDVLGKYFNYFSDHRHLPDTGCCLDESLLVLKGERWKHVRKTVSPFFSTTKLRYMCGLLEKKSQSLMEVLMEKQESGEAVETKTLMSAFTMDAIASTAFGADINSTRDPENEFVKNAKKLTDQFFRFFSLVFLFPFLGHLQKAVKFSFVNKDLINFFVNFVGRALELRQSEVQERKRQDFIQVILDAEKENTVKDNEEKQKSGLSVAEVQGAALIFLLGGYETVSTTLSFTLFQIAMNPEVLKKVQKELDQKLNGNFPNYTNIQSLTYLDMCISETLRMYPPGYLLERQCLETVDIQGITFPKGYAVIVPVWAMHHDPDIWPMPEKFDPERFTPENKASLHPCAYLPFGMGPRNCIGMRLAQLEIKIALAAILQRLTPVSCDKSVYPIEVHKYKMFAEQGLWLKFEKRT</sequence>
<keyword evidence="8" id="KW-0472">Membrane</keyword>
<keyword evidence="2 7" id="KW-0349">Heme</keyword>
<reference evidence="10" key="1">
    <citation type="submission" date="2025-08" db="UniProtKB">
        <authorList>
            <consortium name="RefSeq"/>
        </authorList>
    </citation>
    <scope>IDENTIFICATION</scope>
</reference>
<organism evidence="9 10">
    <name type="scientific">Aplysia californica</name>
    <name type="common">California sea hare</name>
    <dbReference type="NCBI Taxonomy" id="6500"/>
    <lineage>
        <taxon>Eukaryota</taxon>
        <taxon>Metazoa</taxon>
        <taxon>Spiralia</taxon>
        <taxon>Lophotrochozoa</taxon>
        <taxon>Mollusca</taxon>
        <taxon>Gastropoda</taxon>
        <taxon>Heterobranchia</taxon>
        <taxon>Euthyneura</taxon>
        <taxon>Tectipleura</taxon>
        <taxon>Aplysiida</taxon>
        <taxon>Aplysioidea</taxon>
        <taxon>Aplysiidae</taxon>
        <taxon>Aplysia</taxon>
    </lineage>
</organism>
<comment type="function">
    <text evidence="6">Cytochromes P450 are a group of heme-thiolate monooxygenases. They oxidize a variety of structurally unrelated compounds, including steroids, fatty acids, and xenobiotics.</text>
</comment>
<dbReference type="InterPro" id="IPR002401">
    <property type="entry name" value="Cyt_P450_E_grp-I"/>
</dbReference>
<evidence type="ECO:0000313" key="9">
    <source>
        <dbReference type="Proteomes" id="UP000694888"/>
    </source>
</evidence>
<dbReference type="Proteomes" id="UP000694888">
    <property type="component" value="Unplaced"/>
</dbReference>
<name>A0ABM1A8W0_APLCA</name>
<evidence type="ECO:0000256" key="5">
    <source>
        <dbReference type="ARBA" id="ARBA00023004"/>
    </source>
</evidence>
<evidence type="ECO:0000313" key="10">
    <source>
        <dbReference type="RefSeq" id="XP_012943063.1"/>
    </source>
</evidence>
<dbReference type="CDD" id="cd11055">
    <property type="entry name" value="CYP3A-like"/>
    <property type="match status" value="1"/>
</dbReference>
<feature type="transmembrane region" description="Helical" evidence="8">
    <location>
        <begin position="6"/>
        <end position="26"/>
    </location>
</feature>
<evidence type="ECO:0000256" key="6">
    <source>
        <dbReference type="ARBA" id="ARBA00043906"/>
    </source>
</evidence>
<dbReference type="Pfam" id="PF00067">
    <property type="entry name" value="p450"/>
    <property type="match status" value="1"/>
</dbReference>
<keyword evidence="9" id="KW-1185">Reference proteome</keyword>
<dbReference type="SUPFAM" id="SSF48264">
    <property type="entry name" value="Cytochrome P450"/>
    <property type="match status" value="1"/>
</dbReference>
<keyword evidence="5 7" id="KW-0408">Iron</keyword>
<comment type="similarity">
    <text evidence="1 7">Belongs to the cytochrome P450 family.</text>
</comment>
<keyword evidence="3 7" id="KW-0479">Metal-binding</keyword>
<proteinExistence type="inferred from homology"/>
<keyword evidence="8" id="KW-1133">Transmembrane helix</keyword>
<evidence type="ECO:0000256" key="7">
    <source>
        <dbReference type="RuleBase" id="RU000461"/>
    </source>
</evidence>
<dbReference type="PRINTS" id="PR00463">
    <property type="entry name" value="EP450I"/>
</dbReference>
<keyword evidence="4 7" id="KW-0560">Oxidoreductase</keyword>
<keyword evidence="8" id="KW-0812">Transmembrane</keyword>
<evidence type="ECO:0000256" key="3">
    <source>
        <dbReference type="ARBA" id="ARBA00022723"/>
    </source>
</evidence>
<dbReference type="PANTHER" id="PTHR24302">
    <property type="entry name" value="CYTOCHROME P450 FAMILY 3"/>
    <property type="match status" value="1"/>
</dbReference>
<dbReference type="InterPro" id="IPR001128">
    <property type="entry name" value="Cyt_P450"/>
</dbReference>